<dbReference type="HOGENOM" id="CLU_1642336_0_0_11"/>
<dbReference type="AlphaFoldDB" id="A9WSL9"/>
<name>A9WSL9_RENSM</name>
<evidence type="ECO:0000313" key="1">
    <source>
        <dbReference type="EMBL" id="ABY23807.1"/>
    </source>
</evidence>
<proteinExistence type="predicted"/>
<organism evidence="1 2">
    <name type="scientific">Renibacterium salmoninarum (strain ATCC 33209 / DSM 20767 / JCM 11484 / NBRC 15589 / NCIMB 2235)</name>
    <dbReference type="NCBI Taxonomy" id="288705"/>
    <lineage>
        <taxon>Bacteria</taxon>
        <taxon>Bacillati</taxon>
        <taxon>Actinomycetota</taxon>
        <taxon>Actinomycetes</taxon>
        <taxon>Micrococcales</taxon>
        <taxon>Micrococcaceae</taxon>
        <taxon>Renibacterium</taxon>
    </lineage>
</organism>
<gene>
    <name evidence="1" type="ordered locus">RSal33209_2075</name>
</gene>
<dbReference type="KEGG" id="rsa:RSal33209_2075"/>
<accession>A9WSL9</accession>
<dbReference type="STRING" id="288705.RSal33209_2075"/>
<dbReference type="RefSeq" id="WP_012245477.1">
    <property type="nucleotide sequence ID" value="NC_010168.1"/>
</dbReference>
<dbReference type="Proteomes" id="UP000002007">
    <property type="component" value="Chromosome"/>
</dbReference>
<dbReference type="EMBL" id="CP000910">
    <property type="protein sequence ID" value="ABY23807.1"/>
    <property type="molecule type" value="Genomic_DNA"/>
</dbReference>
<reference evidence="2" key="1">
    <citation type="journal article" date="2008" name="J. Bacteriol.">
        <title>Genome sequence of the fish pathogen Renibacterium salmoninarum suggests reductive evolution away from an environmental Arthrobacter ancestor.</title>
        <authorList>
            <person name="Wiens G.D."/>
            <person name="Rockey D.D."/>
            <person name="Wu Z."/>
            <person name="Chang J."/>
            <person name="Levy R."/>
            <person name="Crane S."/>
            <person name="Chen D.S."/>
            <person name="Capri G.R."/>
            <person name="Burnett J.R."/>
            <person name="Sudheesh P.S."/>
            <person name="Schipma M.J."/>
            <person name="Burd H."/>
            <person name="Bhattacharyya A."/>
            <person name="Rhodes L.D."/>
            <person name="Kaul R."/>
            <person name="Strom M.S."/>
        </authorList>
    </citation>
    <scope>NUCLEOTIDE SEQUENCE [LARGE SCALE GENOMIC DNA]</scope>
    <source>
        <strain evidence="2">ATCC 33209 / DSM 20767 / JCM 11484 / NBRC 15589 / NCIMB 2235</strain>
    </source>
</reference>
<protein>
    <submittedName>
        <fullName evidence="1">Uncharacterized protein</fullName>
    </submittedName>
</protein>
<dbReference type="eggNOG" id="COG2272">
    <property type="taxonomic scope" value="Bacteria"/>
</dbReference>
<sequence length="161" mass="17236">MIIQSGPIAFAPRAEAERLTKYAAKNLGIPADRASFAKVSPLRLAKAAALAIAPRLQRATVSAVADGVLIAGDPLAETSSARASARIPVLAGWTADELRLWFKAEDLEAMSWLKAAVLAATGAKTPPWRFWREHRKNPKMTAGDLVVQLTGREILASPAEK</sequence>
<dbReference type="InterPro" id="IPR029058">
    <property type="entry name" value="AB_hydrolase_fold"/>
</dbReference>
<keyword evidence="2" id="KW-1185">Reference proteome</keyword>
<dbReference type="Gene3D" id="3.40.50.1820">
    <property type="entry name" value="alpha/beta hydrolase"/>
    <property type="match status" value="1"/>
</dbReference>
<evidence type="ECO:0000313" key="2">
    <source>
        <dbReference type="Proteomes" id="UP000002007"/>
    </source>
</evidence>